<dbReference type="GO" id="GO:0045893">
    <property type="term" value="P:positive regulation of DNA-templated transcription"/>
    <property type="evidence" value="ECO:0000318"/>
    <property type="project" value="GO_Central"/>
</dbReference>
<dbReference type="PROSITE" id="PS50071">
    <property type="entry name" value="HOMEOBOX_2"/>
    <property type="match status" value="1"/>
</dbReference>
<dbReference type="EMBL" id="CM007901">
    <property type="protein sequence ID" value="OTG05368.1"/>
    <property type="molecule type" value="Genomic_DNA"/>
</dbReference>
<reference evidence="14" key="1">
    <citation type="journal article" date="2017" name="Nature">
        <title>The sunflower genome provides insights into oil metabolism, flowering and Asterid evolution.</title>
        <authorList>
            <person name="Badouin H."/>
            <person name="Gouzy J."/>
            <person name="Grassa C.J."/>
            <person name="Murat F."/>
            <person name="Staton S.E."/>
            <person name="Cottret L."/>
            <person name="Lelandais-Briere C."/>
            <person name="Owens G.L."/>
            <person name="Carrere S."/>
            <person name="Mayjonade B."/>
            <person name="Legrand L."/>
            <person name="Gill N."/>
            <person name="Kane N.C."/>
            <person name="Bowers J.E."/>
            <person name="Hubner S."/>
            <person name="Bellec A."/>
            <person name="Berard A."/>
            <person name="Berges H."/>
            <person name="Blanchet N."/>
            <person name="Boniface M.C."/>
            <person name="Brunel D."/>
            <person name="Catrice O."/>
            <person name="Chaidir N."/>
            <person name="Claudel C."/>
            <person name="Donnadieu C."/>
            <person name="Faraut T."/>
            <person name="Fievet G."/>
            <person name="Helmstetter N."/>
            <person name="King M."/>
            <person name="Knapp S.J."/>
            <person name="Lai Z."/>
            <person name="Le Paslier M.C."/>
            <person name="Lippi Y."/>
            <person name="Lorenzon L."/>
            <person name="Mandel J.R."/>
            <person name="Marage G."/>
            <person name="Marchand G."/>
            <person name="Marquand E."/>
            <person name="Bret-Mestries E."/>
            <person name="Morien E."/>
            <person name="Nambeesan S."/>
            <person name="Nguyen T."/>
            <person name="Pegot-Espagnet P."/>
            <person name="Pouilly N."/>
            <person name="Raftis F."/>
            <person name="Sallet E."/>
            <person name="Schiex T."/>
            <person name="Thomas J."/>
            <person name="Vandecasteele C."/>
            <person name="Vares D."/>
            <person name="Vear F."/>
            <person name="Vautrin S."/>
            <person name="Crespi M."/>
            <person name="Mangin B."/>
            <person name="Burke J.M."/>
            <person name="Salse J."/>
            <person name="Munos S."/>
            <person name="Vincourt P."/>
            <person name="Rieseberg L.H."/>
            <person name="Langlade N.B."/>
        </authorList>
    </citation>
    <scope>NUCLEOTIDE SEQUENCE [LARGE SCALE GENOMIC DNA]</scope>
    <source>
        <strain evidence="14">cv. SF193</strain>
    </source>
</reference>
<dbReference type="PANTHER" id="PTHR24326">
    <property type="entry name" value="HOMEOBOX-LEUCINE ZIPPER PROTEIN"/>
    <property type="match status" value="1"/>
</dbReference>
<accession>A0A251T2M2</accession>
<evidence type="ECO:0000259" key="12">
    <source>
        <dbReference type="PROSITE" id="PS50071"/>
    </source>
</evidence>
<organism evidence="13 14">
    <name type="scientific">Helianthus annuus</name>
    <name type="common">Common sunflower</name>
    <dbReference type="NCBI Taxonomy" id="4232"/>
    <lineage>
        <taxon>Eukaryota</taxon>
        <taxon>Viridiplantae</taxon>
        <taxon>Streptophyta</taxon>
        <taxon>Embryophyta</taxon>
        <taxon>Tracheophyta</taxon>
        <taxon>Spermatophyta</taxon>
        <taxon>Magnoliopsida</taxon>
        <taxon>eudicotyledons</taxon>
        <taxon>Gunneridae</taxon>
        <taxon>Pentapetalae</taxon>
        <taxon>asterids</taxon>
        <taxon>campanulids</taxon>
        <taxon>Asterales</taxon>
        <taxon>Asteraceae</taxon>
        <taxon>Asteroideae</taxon>
        <taxon>Heliantheae alliance</taxon>
        <taxon>Heliantheae</taxon>
        <taxon>Helianthus</taxon>
    </lineage>
</organism>
<dbReference type="Pfam" id="PF00046">
    <property type="entry name" value="Homeodomain"/>
    <property type="match status" value="1"/>
</dbReference>
<evidence type="ECO:0000256" key="10">
    <source>
        <dbReference type="RuleBase" id="RU369038"/>
    </source>
</evidence>
<comment type="function">
    <text evidence="10">Transcription factor.</text>
</comment>
<dbReference type="InParanoid" id="A0A251T2M2"/>
<evidence type="ECO:0000256" key="3">
    <source>
        <dbReference type="ARBA" id="ARBA00023125"/>
    </source>
</evidence>
<dbReference type="AlphaFoldDB" id="A0A251T2M2"/>
<evidence type="ECO:0000256" key="6">
    <source>
        <dbReference type="ARBA" id="ARBA00023242"/>
    </source>
</evidence>
<dbReference type="GO" id="GO:0000981">
    <property type="term" value="F:DNA-binding transcription factor activity, RNA polymerase II-specific"/>
    <property type="evidence" value="ECO:0007669"/>
    <property type="project" value="UniProtKB-UniRule"/>
</dbReference>
<evidence type="ECO:0000313" key="14">
    <source>
        <dbReference type="Proteomes" id="UP000215914"/>
    </source>
</evidence>
<evidence type="ECO:0000256" key="5">
    <source>
        <dbReference type="ARBA" id="ARBA00023163"/>
    </source>
</evidence>
<dbReference type="FunCoup" id="A0A251T2M2">
    <property type="interactions" value="49"/>
</dbReference>
<dbReference type="InterPro" id="IPR045224">
    <property type="entry name" value="HDZip_class_I_plant"/>
</dbReference>
<proteinExistence type="inferred from homology"/>
<evidence type="ECO:0000256" key="1">
    <source>
        <dbReference type="ARBA" id="ARBA00004123"/>
    </source>
</evidence>
<dbReference type="PANTHER" id="PTHR24326:SF522">
    <property type="entry name" value="HOMEOBOX-LEUCINE ZIPPER PROTEIN ATHB-52"/>
    <property type="match status" value="1"/>
</dbReference>
<feature type="DNA-binding region" description="Homeobox" evidence="8">
    <location>
        <begin position="120"/>
        <end position="179"/>
    </location>
</feature>
<feature type="domain" description="Homeobox" evidence="12">
    <location>
        <begin position="118"/>
        <end position="178"/>
    </location>
</feature>
<dbReference type="InterPro" id="IPR001356">
    <property type="entry name" value="HD"/>
</dbReference>
<evidence type="ECO:0000256" key="7">
    <source>
        <dbReference type="ARBA" id="ARBA00025748"/>
    </source>
</evidence>
<keyword evidence="14" id="KW-1185">Reference proteome</keyword>
<keyword evidence="11" id="KW-0175">Coiled coil</keyword>
<dbReference type="InterPro" id="IPR017970">
    <property type="entry name" value="Homeobox_CS"/>
</dbReference>
<dbReference type="Proteomes" id="UP000215914">
    <property type="component" value="Chromosome 12"/>
</dbReference>
<dbReference type="GO" id="GO:0005634">
    <property type="term" value="C:nucleus"/>
    <property type="evidence" value="ECO:0000318"/>
    <property type="project" value="GO_Central"/>
</dbReference>
<keyword evidence="5 10" id="KW-0804">Transcription</keyword>
<evidence type="ECO:0000256" key="9">
    <source>
        <dbReference type="RuleBase" id="RU000682"/>
    </source>
</evidence>
<feature type="coiled-coil region" evidence="11">
    <location>
        <begin position="191"/>
        <end position="218"/>
    </location>
</feature>
<comment type="subcellular location">
    <subcellularLocation>
        <location evidence="1 8 9">Nucleus</location>
    </subcellularLocation>
</comment>
<keyword evidence="3 8" id="KW-0238">DNA-binding</keyword>
<dbReference type="GO" id="GO:0043565">
    <property type="term" value="F:sequence-specific DNA binding"/>
    <property type="evidence" value="ECO:0000318"/>
    <property type="project" value="GO_Central"/>
</dbReference>
<name>A0A251T2M2_HELAN</name>
<evidence type="ECO:0000256" key="8">
    <source>
        <dbReference type="PROSITE-ProRule" id="PRU00108"/>
    </source>
</evidence>
<sequence>MLQFLIYIVQIKCYYYCSNASVFNIQKNGKKNIYIYTQHRFFFFFFLISVCQRPPNTCTRRTRLNPLSINKNNHLTLTPIPTITIPPHPTPSLQGKQPYKPPIMSYSTFHNHKTSQQKQHKHTTKRLTEDQVRLLESNFDSTKKLDPERKQQLSRQLGIPPRQIAIWYQNKRARWKNQSLEHDYTMLQLRLEAMLVETVQLQKEVEQLRVELNKVKAEQTQRYKHYNNNNNHRYSMNYSISICGEEARSSSRSLEENVNNIYSFGEQVFEVEEMYTPGSMMGSGLRAFGWGKNLF</sequence>
<evidence type="ECO:0000256" key="11">
    <source>
        <dbReference type="SAM" id="Coils"/>
    </source>
</evidence>
<dbReference type="SUPFAM" id="SSF46689">
    <property type="entry name" value="Homeodomain-like"/>
    <property type="match status" value="1"/>
</dbReference>
<keyword evidence="4 8" id="KW-0371">Homeobox</keyword>
<evidence type="ECO:0000256" key="2">
    <source>
        <dbReference type="ARBA" id="ARBA00023015"/>
    </source>
</evidence>
<comment type="similarity">
    <text evidence="7 10">Belongs to the HD-ZIP homeobox family. Class I subfamily.</text>
</comment>
<dbReference type="SMART" id="SM00389">
    <property type="entry name" value="HOX"/>
    <property type="match status" value="1"/>
</dbReference>
<dbReference type="CDD" id="cd00086">
    <property type="entry name" value="homeodomain"/>
    <property type="match status" value="1"/>
</dbReference>
<evidence type="ECO:0000256" key="4">
    <source>
        <dbReference type="ARBA" id="ARBA00023155"/>
    </source>
</evidence>
<evidence type="ECO:0000313" key="13">
    <source>
        <dbReference type="EMBL" id="OTG05368.1"/>
    </source>
</evidence>
<gene>
    <name evidence="13" type="ORF">HannXRQ_Chr12g0372781</name>
</gene>
<keyword evidence="6 8" id="KW-0539">Nucleus</keyword>
<dbReference type="InterPro" id="IPR009057">
    <property type="entry name" value="Homeodomain-like_sf"/>
</dbReference>
<dbReference type="Gene3D" id="1.10.10.60">
    <property type="entry name" value="Homeodomain-like"/>
    <property type="match status" value="1"/>
</dbReference>
<protein>
    <recommendedName>
        <fullName evidence="10">Homeobox-leucine zipper protein</fullName>
    </recommendedName>
    <alternativeName>
        <fullName evidence="10">HD-ZIP protein</fullName>
    </alternativeName>
    <alternativeName>
        <fullName evidence="10">Homeodomain transcription factor</fullName>
    </alternativeName>
</protein>
<dbReference type="PROSITE" id="PS00027">
    <property type="entry name" value="HOMEOBOX_1"/>
    <property type="match status" value="1"/>
</dbReference>
<keyword evidence="2 10" id="KW-0805">Transcription regulation</keyword>